<evidence type="ECO:0000256" key="1">
    <source>
        <dbReference type="ARBA" id="ARBA00004571"/>
    </source>
</evidence>
<comment type="caution">
    <text evidence="16">The sequence shown here is derived from an EMBL/GenBank/DDBJ whole genome shotgun (WGS) entry which is preliminary data.</text>
</comment>
<dbReference type="InterPro" id="IPR000531">
    <property type="entry name" value="Beta-barrel_TonB"/>
</dbReference>
<evidence type="ECO:0000256" key="7">
    <source>
        <dbReference type="ARBA" id="ARBA00023065"/>
    </source>
</evidence>
<dbReference type="Pfam" id="PF07715">
    <property type="entry name" value="Plug"/>
    <property type="match status" value="1"/>
</dbReference>
<sequence length="837" mass="89380">MSTTTLKTRLLAAAALTGAMTAGSAAWAQEPAPVNNVEDVIVTAQLREQKTIDVPFALTAYSGQFLEDLGIQEFEQLSAFVPGFLVQNQSPNNPGFVMRGITSDSGAATSEARVSVFQDGVSISKSRGSYVELFDLERVEVAKGPQSTLYGRGALIGAVNLVQNRARPGATEAYANIEAGNEGYRMVEGALNLPVGETAGLRLATRLKTRDGSVENLLGGEDFNAIETRAFRLSGAWTPSDAMRFDVIGNYQKDDASGTSFKSIAYAPADPNTGAVLGGKEPWEGAALTRGAAFDGGKALGLDREVWGVTGLARIDLNAAWTLNATTAYREFTNYETFDADGVSLPLLTAAEDTHGEQWSQDLRLGFDNGGQLTGFVGAGWFHEEGYQRTPTQFDERLILAQLSGLLDGSPATVGDRTLPLAAYPAIAQAALGGLLTPLGAGAFATPIAANLKPAHIETPTNSSELTSYDIFADATYAFTDRFEVSAGLRYTRDDKTTGFASSVQSRSTLGALLALQAGAIPAAQVPTFLGALANPAYLAIPANGFPLFGLISQPTANNGDFAYFGSEDDGVTWRLTARYALTDDTNVYANYARGRRPEVISASAPSAPLGASRFAPVEAETVDSYEIGAKSSLLGGRLRIDGAVFLYNYENFQTTVQQGTTFIVTNAGEAKSYGFETQANFAVTPDFDLFATYAYNHSRFENGIYDGNQFRLSPDNAASIGATWRLPVSGGAIVVQPTYTWQSKVFFSDENDIPALQSRNIVRDLIQDEYQDAYGLLNLRVRYTPDSGAWGVEAFGENVLDEDYIKDAGNTGDGLGMPTFIAGRPASYGLIFKLKL</sequence>
<dbReference type="PANTHER" id="PTHR32552">
    <property type="entry name" value="FERRICHROME IRON RECEPTOR-RELATED"/>
    <property type="match status" value="1"/>
</dbReference>
<evidence type="ECO:0000256" key="10">
    <source>
        <dbReference type="ARBA" id="ARBA00023237"/>
    </source>
</evidence>
<evidence type="ECO:0000256" key="3">
    <source>
        <dbReference type="ARBA" id="ARBA00022452"/>
    </source>
</evidence>
<evidence type="ECO:0000256" key="8">
    <source>
        <dbReference type="ARBA" id="ARBA00023077"/>
    </source>
</evidence>
<evidence type="ECO:0000256" key="4">
    <source>
        <dbReference type="ARBA" id="ARBA00022496"/>
    </source>
</evidence>
<keyword evidence="9 11" id="KW-0472">Membrane</keyword>
<dbReference type="InterPro" id="IPR036942">
    <property type="entry name" value="Beta-barrel_TonB_sf"/>
</dbReference>
<dbReference type="AlphaFoldDB" id="A0A7W9L5S7"/>
<feature type="domain" description="TonB-dependent receptor plug" evidence="15">
    <location>
        <begin position="52"/>
        <end position="157"/>
    </location>
</feature>
<dbReference type="Gene3D" id="2.40.170.20">
    <property type="entry name" value="TonB-dependent receptor, beta-barrel domain"/>
    <property type="match status" value="1"/>
</dbReference>
<gene>
    <name evidence="16" type="ORF">HNP47_001674</name>
</gene>
<keyword evidence="16" id="KW-0675">Receptor</keyword>
<dbReference type="Pfam" id="PF00593">
    <property type="entry name" value="TonB_dep_Rec_b-barrel"/>
    <property type="match status" value="1"/>
</dbReference>
<keyword evidence="2 11" id="KW-0813">Transport</keyword>
<evidence type="ECO:0000259" key="15">
    <source>
        <dbReference type="Pfam" id="PF07715"/>
    </source>
</evidence>
<dbReference type="InterPro" id="IPR012910">
    <property type="entry name" value="Plug_dom"/>
</dbReference>
<organism evidence="16 17">
    <name type="scientific">Brevundimonas vesicularis</name>
    <name type="common">Pseudomonas vesicularis</name>
    <dbReference type="NCBI Taxonomy" id="41276"/>
    <lineage>
        <taxon>Bacteria</taxon>
        <taxon>Pseudomonadati</taxon>
        <taxon>Pseudomonadota</taxon>
        <taxon>Alphaproteobacteria</taxon>
        <taxon>Caulobacterales</taxon>
        <taxon>Caulobacteraceae</taxon>
        <taxon>Brevundimonas</taxon>
    </lineage>
</organism>
<dbReference type="Gene3D" id="2.170.130.10">
    <property type="entry name" value="TonB-dependent receptor, plug domain"/>
    <property type="match status" value="1"/>
</dbReference>
<dbReference type="SUPFAM" id="SSF56935">
    <property type="entry name" value="Porins"/>
    <property type="match status" value="1"/>
</dbReference>
<evidence type="ECO:0000256" key="11">
    <source>
        <dbReference type="PROSITE-ProRule" id="PRU01360"/>
    </source>
</evidence>
<evidence type="ECO:0000313" key="16">
    <source>
        <dbReference type="EMBL" id="MBB5771670.1"/>
    </source>
</evidence>
<dbReference type="EMBL" id="JACHLJ010000002">
    <property type="protein sequence ID" value="MBB5771670.1"/>
    <property type="molecule type" value="Genomic_DNA"/>
</dbReference>
<dbReference type="InterPro" id="IPR037066">
    <property type="entry name" value="Plug_dom_sf"/>
</dbReference>
<keyword evidence="10 11" id="KW-0998">Cell outer membrane</keyword>
<evidence type="ECO:0000256" key="5">
    <source>
        <dbReference type="ARBA" id="ARBA00022692"/>
    </source>
</evidence>
<proteinExistence type="inferred from homology"/>
<feature type="chain" id="PRO_5030976582" evidence="13">
    <location>
        <begin position="29"/>
        <end position="837"/>
    </location>
</feature>
<dbReference type="PROSITE" id="PS52016">
    <property type="entry name" value="TONB_DEPENDENT_REC_3"/>
    <property type="match status" value="1"/>
</dbReference>
<evidence type="ECO:0000259" key="14">
    <source>
        <dbReference type="Pfam" id="PF00593"/>
    </source>
</evidence>
<keyword evidence="13" id="KW-0732">Signal</keyword>
<dbReference type="Proteomes" id="UP000556201">
    <property type="component" value="Unassembled WGS sequence"/>
</dbReference>
<evidence type="ECO:0000256" key="13">
    <source>
        <dbReference type="SAM" id="SignalP"/>
    </source>
</evidence>
<dbReference type="PANTHER" id="PTHR32552:SF81">
    <property type="entry name" value="TONB-DEPENDENT OUTER MEMBRANE RECEPTOR"/>
    <property type="match status" value="1"/>
</dbReference>
<reference evidence="16 17" key="1">
    <citation type="submission" date="2020-08" db="EMBL/GenBank/DDBJ databases">
        <title>Functional genomics of gut bacteria from endangered species of beetles.</title>
        <authorList>
            <person name="Carlos-Shanley C."/>
        </authorList>
    </citation>
    <scope>NUCLEOTIDE SEQUENCE [LARGE SCALE GENOMIC DNA]</scope>
    <source>
        <strain evidence="16 17">S00192</strain>
    </source>
</reference>
<evidence type="ECO:0000256" key="6">
    <source>
        <dbReference type="ARBA" id="ARBA00023004"/>
    </source>
</evidence>
<accession>A0A7W9L5S7</accession>
<keyword evidence="3 11" id="KW-1134">Transmembrane beta strand</keyword>
<dbReference type="RefSeq" id="WP_184279173.1">
    <property type="nucleotide sequence ID" value="NZ_JACHLJ010000002.1"/>
</dbReference>
<keyword evidence="8 12" id="KW-0798">TonB box</keyword>
<keyword evidence="5 11" id="KW-0812">Transmembrane</keyword>
<comment type="similarity">
    <text evidence="11 12">Belongs to the TonB-dependent receptor family.</text>
</comment>
<evidence type="ECO:0000313" key="17">
    <source>
        <dbReference type="Proteomes" id="UP000556201"/>
    </source>
</evidence>
<evidence type="ECO:0000256" key="9">
    <source>
        <dbReference type="ARBA" id="ARBA00023136"/>
    </source>
</evidence>
<keyword evidence="4" id="KW-0410">Iron transport</keyword>
<name>A0A7W9L5S7_BREVE</name>
<evidence type="ECO:0000256" key="2">
    <source>
        <dbReference type="ARBA" id="ARBA00022448"/>
    </source>
</evidence>
<dbReference type="GO" id="GO:0006826">
    <property type="term" value="P:iron ion transport"/>
    <property type="evidence" value="ECO:0007669"/>
    <property type="project" value="UniProtKB-KW"/>
</dbReference>
<keyword evidence="6" id="KW-0408">Iron</keyword>
<feature type="signal peptide" evidence="13">
    <location>
        <begin position="1"/>
        <end position="28"/>
    </location>
</feature>
<dbReference type="InterPro" id="IPR039426">
    <property type="entry name" value="TonB-dep_rcpt-like"/>
</dbReference>
<evidence type="ECO:0000256" key="12">
    <source>
        <dbReference type="RuleBase" id="RU003357"/>
    </source>
</evidence>
<protein>
    <submittedName>
        <fullName evidence="16">Outer membrane receptor protein involved in Fe transport</fullName>
    </submittedName>
</protein>
<feature type="domain" description="TonB-dependent receptor-like beta-barrel" evidence="14">
    <location>
        <begin position="266"/>
        <end position="799"/>
    </location>
</feature>
<dbReference type="GO" id="GO:0009279">
    <property type="term" value="C:cell outer membrane"/>
    <property type="evidence" value="ECO:0007669"/>
    <property type="project" value="UniProtKB-SubCell"/>
</dbReference>
<keyword evidence="7" id="KW-0406">Ion transport</keyword>
<comment type="subcellular location">
    <subcellularLocation>
        <location evidence="1 11">Cell outer membrane</location>
        <topology evidence="1 11">Multi-pass membrane protein</topology>
    </subcellularLocation>
</comment>